<dbReference type="InterPro" id="IPR016181">
    <property type="entry name" value="Acyl_CoA_acyltransferase"/>
</dbReference>
<dbReference type="GO" id="GO:0016746">
    <property type="term" value="F:acyltransferase activity"/>
    <property type="evidence" value="ECO:0007669"/>
    <property type="project" value="UniProtKB-KW"/>
</dbReference>
<evidence type="ECO:0000259" key="3">
    <source>
        <dbReference type="PROSITE" id="PS51186"/>
    </source>
</evidence>
<proteinExistence type="predicted"/>
<keyword evidence="1 4" id="KW-0808">Transferase</keyword>
<dbReference type="Pfam" id="PF00583">
    <property type="entry name" value="Acetyltransf_1"/>
    <property type="match status" value="1"/>
</dbReference>
<dbReference type="PROSITE" id="PS51186">
    <property type="entry name" value="GNAT"/>
    <property type="match status" value="1"/>
</dbReference>
<protein>
    <submittedName>
        <fullName evidence="4">GNAT family N-acetyltransferase</fullName>
        <ecNumber evidence="4">2.3.1.-</ecNumber>
    </submittedName>
</protein>
<accession>A0ABW0HXD8</accession>
<keyword evidence="2 4" id="KW-0012">Acyltransferase</keyword>
<dbReference type="Proteomes" id="UP001596113">
    <property type="component" value="Unassembled WGS sequence"/>
</dbReference>
<reference evidence="5" key="1">
    <citation type="journal article" date="2019" name="Int. J. Syst. Evol. Microbiol.">
        <title>The Global Catalogue of Microorganisms (GCM) 10K type strain sequencing project: providing services to taxonomists for standard genome sequencing and annotation.</title>
        <authorList>
            <consortium name="The Broad Institute Genomics Platform"/>
            <consortium name="The Broad Institute Genome Sequencing Center for Infectious Disease"/>
            <person name="Wu L."/>
            <person name="Ma J."/>
        </authorList>
    </citation>
    <scope>NUCLEOTIDE SEQUENCE [LARGE SCALE GENOMIC DNA]</scope>
    <source>
        <strain evidence="5">CGMCC 1.18575</strain>
    </source>
</reference>
<sequence>MSDFTNVIKAGPEHTQDVMQLLVSTAEWLLSRGSSQWNALLRGEDSHNTPEAINRGEVYLFKEDNRTAGMVMLLDSPNAWDLDMWGDRTNDGAATYVHRLTVNRKFAGKGVGNRMMQWVEQNTPNLDRTVIRLDCLASNEVLNRFYANLGYELVGQATNEYGLFSKYEKSLLHL</sequence>
<keyword evidence="5" id="KW-1185">Reference proteome</keyword>
<evidence type="ECO:0000256" key="2">
    <source>
        <dbReference type="ARBA" id="ARBA00023315"/>
    </source>
</evidence>
<organism evidence="4 5">
    <name type="scientific">Cohnella soli</name>
    <dbReference type="NCBI Taxonomy" id="425005"/>
    <lineage>
        <taxon>Bacteria</taxon>
        <taxon>Bacillati</taxon>
        <taxon>Bacillota</taxon>
        <taxon>Bacilli</taxon>
        <taxon>Bacillales</taxon>
        <taxon>Paenibacillaceae</taxon>
        <taxon>Cohnella</taxon>
    </lineage>
</organism>
<gene>
    <name evidence="4" type="ORF">ACFPOF_24555</name>
</gene>
<dbReference type="CDD" id="cd04301">
    <property type="entry name" value="NAT_SF"/>
    <property type="match status" value="1"/>
</dbReference>
<dbReference type="EMBL" id="JBHSMI010000052">
    <property type="protein sequence ID" value="MFC5405925.1"/>
    <property type="molecule type" value="Genomic_DNA"/>
</dbReference>
<dbReference type="EC" id="2.3.1.-" evidence="4"/>
<evidence type="ECO:0000313" key="4">
    <source>
        <dbReference type="EMBL" id="MFC5405925.1"/>
    </source>
</evidence>
<dbReference type="RefSeq" id="WP_378137648.1">
    <property type="nucleotide sequence ID" value="NZ_JBHSMI010000052.1"/>
</dbReference>
<dbReference type="PANTHER" id="PTHR43877:SF2">
    <property type="entry name" value="AMINOALKYLPHOSPHONATE N-ACETYLTRANSFERASE-RELATED"/>
    <property type="match status" value="1"/>
</dbReference>
<dbReference type="SUPFAM" id="SSF55729">
    <property type="entry name" value="Acyl-CoA N-acyltransferases (Nat)"/>
    <property type="match status" value="1"/>
</dbReference>
<evidence type="ECO:0000256" key="1">
    <source>
        <dbReference type="ARBA" id="ARBA00022679"/>
    </source>
</evidence>
<name>A0ABW0HXD8_9BACL</name>
<evidence type="ECO:0000313" key="5">
    <source>
        <dbReference type="Proteomes" id="UP001596113"/>
    </source>
</evidence>
<dbReference type="PANTHER" id="PTHR43877">
    <property type="entry name" value="AMINOALKYLPHOSPHONATE N-ACETYLTRANSFERASE-RELATED-RELATED"/>
    <property type="match status" value="1"/>
</dbReference>
<dbReference type="InterPro" id="IPR000182">
    <property type="entry name" value="GNAT_dom"/>
</dbReference>
<comment type="caution">
    <text evidence="4">The sequence shown here is derived from an EMBL/GenBank/DDBJ whole genome shotgun (WGS) entry which is preliminary data.</text>
</comment>
<dbReference type="InterPro" id="IPR050832">
    <property type="entry name" value="Bact_Acetyltransf"/>
</dbReference>
<dbReference type="Gene3D" id="3.40.630.30">
    <property type="match status" value="1"/>
</dbReference>
<feature type="domain" description="N-acetyltransferase" evidence="3">
    <location>
        <begin position="5"/>
        <end position="173"/>
    </location>
</feature>